<feature type="transmembrane region" description="Helical" evidence="4">
    <location>
        <begin position="55"/>
        <end position="75"/>
    </location>
</feature>
<evidence type="ECO:0000256" key="3">
    <source>
        <dbReference type="SAM" id="MobiDB-lite"/>
    </source>
</evidence>
<dbReference type="Proteomes" id="UP000761264">
    <property type="component" value="Unassembled WGS sequence"/>
</dbReference>
<name>A0A967F2R3_9PROT</name>
<dbReference type="GO" id="GO:0016780">
    <property type="term" value="F:phosphotransferase activity, for other substituted phosphate groups"/>
    <property type="evidence" value="ECO:0007669"/>
    <property type="project" value="InterPro"/>
</dbReference>
<dbReference type="PROSITE" id="PS00379">
    <property type="entry name" value="CDP_ALCOHOL_P_TRANSF"/>
    <property type="match status" value="1"/>
</dbReference>
<feature type="transmembrane region" description="Helical" evidence="4">
    <location>
        <begin position="149"/>
        <end position="168"/>
    </location>
</feature>
<dbReference type="GO" id="GO:0016020">
    <property type="term" value="C:membrane"/>
    <property type="evidence" value="ECO:0007669"/>
    <property type="project" value="InterPro"/>
</dbReference>
<comment type="caution">
    <text evidence="5">The sequence shown here is derived from an EMBL/GenBank/DDBJ whole genome shotgun (WGS) entry which is preliminary data.</text>
</comment>
<dbReference type="InterPro" id="IPR043130">
    <property type="entry name" value="CDP-OH_PTrfase_TM_dom"/>
</dbReference>
<proteinExistence type="inferred from homology"/>
<dbReference type="Gene3D" id="1.20.120.1760">
    <property type="match status" value="1"/>
</dbReference>
<evidence type="ECO:0000256" key="2">
    <source>
        <dbReference type="RuleBase" id="RU003750"/>
    </source>
</evidence>
<feature type="transmembrane region" description="Helical" evidence="4">
    <location>
        <begin position="234"/>
        <end position="254"/>
    </location>
</feature>
<feature type="region of interest" description="Disordered" evidence="3">
    <location>
        <begin position="1"/>
        <end position="20"/>
    </location>
</feature>
<evidence type="ECO:0000313" key="6">
    <source>
        <dbReference type="Proteomes" id="UP000761264"/>
    </source>
</evidence>
<gene>
    <name evidence="5" type="ORF">HBA54_26180</name>
</gene>
<evidence type="ECO:0000256" key="1">
    <source>
        <dbReference type="ARBA" id="ARBA00022679"/>
    </source>
</evidence>
<dbReference type="RefSeq" id="WP_167230801.1">
    <property type="nucleotide sequence ID" value="NZ_JAAQPH010000032.1"/>
</dbReference>
<keyword evidence="4" id="KW-0472">Membrane</keyword>
<sequence>MNQTVFNSLATPQPSAPRRNRRSAKPLLQFALVAAGHLGFLLAVVMWILPEILGLARFAPIGVFLAVTSVTGLALHRHYPHVALGLCNTVTYFRATLVCLLAAPLFTPAALADPALAWATLVLAAFALALDGIDGWLARRSGLVSAFGARFDVETDALLALILALLAWQTGKLGAWVLVLGVLRYGFVGLGLFLPFLRAPLPERFRRKAVCVVQLTVLIVLLAPPLTASLSQGLAAVAVALLLWSFAADGVWLWRRRGPA</sequence>
<organism evidence="5 6">
    <name type="scientific">Pelagibius litoralis</name>
    <dbReference type="NCBI Taxonomy" id="374515"/>
    <lineage>
        <taxon>Bacteria</taxon>
        <taxon>Pseudomonadati</taxon>
        <taxon>Pseudomonadota</taxon>
        <taxon>Alphaproteobacteria</taxon>
        <taxon>Rhodospirillales</taxon>
        <taxon>Rhodovibrionaceae</taxon>
        <taxon>Pelagibius</taxon>
    </lineage>
</organism>
<dbReference type="InterPro" id="IPR048254">
    <property type="entry name" value="CDP_ALCOHOL_P_TRANSF_CS"/>
</dbReference>
<protein>
    <submittedName>
        <fullName evidence="5">CDP-alcohol phosphatidyltransferase family protein</fullName>
    </submittedName>
</protein>
<feature type="transmembrane region" description="Helical" evidence="4">
    <location>
        <begin position="82"/>
        <end position="103"/>
    </location>
</feature>
<evidence type="ECO:0000256" key="4">
    <source>
        <dbReference type="SAM" id="Phobius"/>
    </source>
</evidence>
<keyword evidence="1 2" id="KW-0808">Transferase</keyword>
<dbReference type="GO" id="GO:0008654">
    <property type="term" value="P:phospholipid biosynthetic process"/>
    <property type="evidence" value="ECO:0007669"/>
    <property type="project" value="InterPro"/>
</dbReference>
<keyword evidence="4" id="KW-1133">Transmembrane helix</keyword>
<dbReference type="EMBL" id="JAAQPH010000032">
    <property type="protein sequence ID" value="NIA72084.1"/>
    <property type="molecule type" value="Genomic_DNA"/>
</dbReference>
<comment type="similarity">
    <text evidence="2">Belongs to the CDP-alcohol phosphatidyltransferase class-I family.</text>
</comment>
<evidence type="ECO:0000313" key="5">
    <source>
        <dbReference type="EMBL" id="NIA72084.1"/>
    </source>
</evidence>
<dbReference type="AlphaFoldDB" id="A0A967F2R3"/>
<keyword evidence="4" id="KW-0812">Transmembrane</keyword>
<accession>A0A967F2R3</accession>
<feature type="transmembrane region" description="Helical" evidence="4">
    <location>
        <begin position="174"/>
        <end position="197"/>
    </location>
</feature>
<dbReference type="Pfam" id="PF01066">
    <property type="entry name" value="CDP-OH_P_transf"/>
    <property type="match status" value="1"/>
</dbReference>
<feature type="transmembrane region" description="Helical" evidence="4">
    <location>
        <begin position="115"/>
        <end position="137"/>
    </location>
</feature>
<feature type="compositionally biased region" description="Polar residues" evidence="3">
    <location>
        <begin position="1"/>
        <end position="13"/>
    </location>
</feature>
<keyword evidence="6" id="KW-1185">Reference proteome</keyword>
<feature type="transmembrane region" description="Helical" evidence="4">
    <location>
        <begin position="209"/>
        <end position="228"/>
    </location>
</feature>
<dbReference type="InterPro" id="IPR000462">
    <property type="entry name" value="CDP-OH_P_trans"/>
</dbReference>
<reference evidence="5" key="1">
    <citation type="submission" date="2020-03" db="EMBL/GenBank/DDBJ databases">
        <title>Genome of Pelagibius litoralis DSM 21314T.</title>
        <authorList>
            <person name="Wang G."/>
        </authorList>
    </citation>
    <scope>NUCLEOTIDE SEQUENCE</scope>
    <source>
        <strain evidence="5">DSM 21314</strain>
    </source>
</reference>
<feature type="transmembrane region" description="Helical" evidence="4">
    <location>
        <begin position="27"/>
        <end position="49"/>
    </location>
</feature>